<comment type="caution">
    <text evidence="1">The sequence shown here is derived from an EMBL/GenBank/DDBJ whole genome shotgun (WGS) entry which is preliminary data.</text>
</comment>
<name>A0A4Z0C010_9BURK</name>
<dbReference type="CDD" id="cd07067">
    <property type="entry name" value="HP_PGM_like"/>
    <property type="match status" value="1"/>
</dbReference>
<dbReference type="OrthoDB" id="5296884at2"/>
<dbReference type="InterPro" id="IPR029033">
    <property type="entry name" value="His_PPase_superfam"/>
</dbReference>
<dbReference type="Proteomes" id="UP000297839">
    <property type="component" value="Unassembled WGS sequence"/>
</dbReference>
<dbReference type="GO" id="GO:0016301">
    <property type="term" value="F:kinase activity"/>
    <property type="evidence" value="ECO:0007669"/>
    <property type="project" value="UniProtKB-KW"/>
</dbReference>
<dbReference type="InterPro" id="IPR050275">
    <property type="entry name" value="PGM_Phosphatase"/>
</dbReference>
<dbReference type="InterPro" id="IPR013078">
    <property type="entry name" value="His_Pase_superF_clade-1"/>
</dbReference>
<dbReference type="PANTHER" id="PTHR48100">
    <property type="entry name" value="BROAD-SPECIFICITY PHOSPHATASE YOR283W-RELATED"/>
    <property type="match status" value="1"/>
</dbReference>
<dbReference type="GO" id="GO:0016791">
    <property type="term" value="F:phosphatase activity"/>
    <property type="evidence" value="ECO:0007669"/>
    <property type="project" value="TreeGrafter"/>
</dbReference>
<proteinExistence type="predicted"/>
<dbReference type="SUPFAM" id="SSF53254">
    <property type="entry name" value="Phosphoglycerate mutase-like"/>
    <property type="match status" value="1"/>
</dbReference>
<keyword evidence="1" id="KW-0418">Kinase</keyword>
<dbReference type="AlphaFoldDB" id="A0A4Z0C010"/>
<dbReference type="GO" id="GO:0005737">
    <property type="term" value="C:cytoplasm"/>
    <property type="evidence" value="ECO:0007669"/>
    <property type="project" value="TreeGrafter"/>
</dbReference>
<evidence type="ECO:0000313" key="1">
    <source>
        <dbReference type="EMBL" id="TFZ03549.1"/>
    </source>
</evidence>
<evidence type="ECO:0000313" key="2">
    <source>
        <dbReference type="Proteomes" id="UP000297839"/>
    </source>
</evidence>
<reference evidence="1 2" key="1">
    <citation type="submission" date="2019-03" db="EMBL/GenBank/DDBJ databases">
        <title>Ramlibacter sp. 18x22-1, whole genome shotgun sequence.</title>
        <authorList>
            <person name="Zhang X."/>
            <person name="Feng G."/>
            <person name="Zhu H."/>
        </authorList>
    </citation>
    <scope>NUCLEOTIDE SEQUENCE [LARGE SCALE GENOMIC DNA]</scope>
    <source>
        <strain evidence="1 2">18x22-1</strain>
    </source>
</reference>
<organism evidence="1 2">
    <name type="scientific">Ramlibacter humi</name>
    <dbReference type="NCBI Taxonomy" id="2530451"/>
    <lineage>
        <taxon>Bacteria</taxon>
        <taxon>Pseudomonadati</taxon>
        <taxon>Pseudomonadota</taxon>
        <taxon>Betaproteobacteria</taxon>
        <taxon>Burkholderiales</taxon>
        <taxon>Comamonadaceae</taxon>
        <taxon>Ramlibacter</taxon>
    </lineage>
</organism>
<dbReference type="EMBL" id="SMLK01000002">
    <property type="protein sequence ID" value="TFZ03549.1"/>
    <property type="molecule type" value="Genomic_DNA"/>
</dbReference>
<accession>A0A4Z0C010</accession>
<dbReference type="PANTHER" id="PTHR48100:SF1">
    <property type="entry name" value="HISTIDINE PHOSPHATASE FAMILY PROTEIN-RELATED"/>
    <property type="match status" value="1"/>
</dbReference>
<dbReference type="Gene3D" id="3.40.50.1240">
    <property type="entry name" value="Phosphoglycerate mutase-like"/>
    <property type="match status" value="1"/>
</dbReference>
<keyword evidence="1" id="KW-0808">Transferase</keyword>
<sequence>MARAPAGRLHRRCAGRHAAGLRTRLLPRRGACAGRPAVKLWLVRHARTTAREGLCYGRTDVVADPAQTQEAAARLHSQLPPSVRVRCSPASRCRVLADAMARHRPGLAITIDPALREMDFGTWENRLWDDIGEAAMSQWTADFAGHRPGGGENVREMLARVSQALNEERALGEAAVWVTHAGVIRAARLCLAGATEIRSAMDWPSTPAPFGAGEPHEVF</sequence>
<dbReference type="Pfam" id="PF00300">
    <property type="entry name" value="His_Phos_1"/>
    <property type="match status" value="1"/>
</dbReference>
<gene>
    <name evidence="1" type="ORF">EZ216_07705</name>
</gene>
<dbReference type="SMART" id="SM00855">
    <property type="entry name" value="PGAM"/>
    <property type="match status" value="1"/>
</dbReference>
<protein>
    <submittedName>
        <fullName evidence="1">Phosphoglycerate kinase</fullName>
    </submittedName>
</protein>
<keyword evidence="2" id="KW-1185">Reference proteome</keyword>